<keyword evidence="5" id="KW-1003">Cell membrane</keyword>
<proteinExistence type="inferred from homology"/>
<name>A0A7C9V0P5_9PROT</name>
<dbReference type="AlphaFoldDB" id="A0A7C9V0P5"/>
<evidence type="ECO:0000313" key="8">
    <source>
        <dbReference type="Proteomes" id="UP000480684"/>
    </source>
</evidence>
<keyword evidence="3 5" id="KW-1133">Transmembrane helix</keyword>
<dbReference type="PIRSF" id="PIRSF006648">
    <property type="entry name" value="DrrB"/>
    <property type="match status" value="1"/>
</dbReference>
<evidence type="ECO:0000256" key="4">
    <source>
        <dbReference type="ARBA" id="ARBA00023136"/>
    </source>
</evidence>
<evidence type="ECO:0000313" key="7">
    <source>
        <dbReference type="EMBL" id="NFV81453.1"/>
    </source>
</evidence>
<keyword evidence="5" id="KW-0813">Transport</keyword>
<dbReference type="GO" id="GO:0140359">
    <property type="term" value="F:ABC-type transporter activity"/>
    <property type="evidence" value="ECO:0007669"/>
    <property type="project" value="InterPro"/>
</dbReference>
<feature type="transmembrane region" description="Helical" evidence="5">
    <location>
        <begin position="228"/>
        <end position="247"/>
    </location>
</feature>
<dbReference type="RefSeq" id="WP_163681526.1">
    <property type="nucleotide sequence ID" value="NZ_JAAIYP010000040.1"/>
</dbReference>
<feature type="transmembrane region" description="Helical" evidence="5">
    <location>
        <begin position="136"/>
        <end position="159"/>
    </location>
</feature>
<feature type="transmembrane region" description="Helical" evidence="5">
    <location>
        <begin position="171"/>
        <end position="195"/>
    </location>
</feature>
<feature type="domain" description="ABC transmembrane type-2" evidence="6">
    <location>
        <begin position="21"/>
        <end position="253"/>
    </location>
</feature>
<evidence type="ECO:0000256" key="5">
    <source>
        <dbReference type="RuleBase" id="RU361157"/>
    </source>
</evidence>
<dbReference type="PANTHER" id="PTHR43077:SF10">
    <property type="entry name" value="TRANSPORT PERMEASE PROTEIN"/>
    <property type="match status" value="1"/>
</dbReference>
<dbReference type="InterPro" id="IPR051328">
    <property type="entry name" value="T7SS_ABC-Transporter"/>
</dbReference>
<dbReference type="Pfam" id="PF01061">
    <property type="entry name" value="ABC2_membrane"/>
    <property type="match status" value="1"/>
</dbReference>
<dbReference type="GO" id="GO:0043190">
    <property type="term" value="C:ATP-binding cassette (ABC) transporter complex"/>
    <property type="evidence" value="ECO:0007669"/>
    <property type="project" value="InterPro"/>
</dbReference>
<dbReference type="InterPro" id="IPR000412">
    <property type="entry name" value="ABC_2_transport"/>
</dbReference>
<feature type="transmembrane region" description="Helical" evidence="5">
    <location>
        <begin position="21"/>
        <end position="39"/>
    </location>
</feature>
<dbReference type="PRINTS" id="PR00164">
    <property type="entry name" value="ABC2TRNSPORT"/>
</dbReference>
<comment type="subcellular location">
    <subcellularLocation>
        <location evidence="5">Cell inner membrane</location>
        <topology evidence="5">Multi-pass membrane protein</topology>
    </subcellularLocation>
    <subcellularLocation>
        <location evidence="1">Membrane</location>
        <topology evidence="1">Multi-pass membrane protein</topology>
    </subcellularLocation>
</comment>
<dbReference type="InterPro" id="IPR013525">
    <property type="entry name" value="ABC2_TM"/>
</dbReference>
<evidence type="ECO:0000256" key="3">
    <source>
        <dbReference type="ARBA" id="ARBA00022989"/>
    </source>
</evidence>
<dbReference type="InterPro" id="IPR047817">
    <property type="entry name" value="ABC2_TM_bact-type"/>
</dbReference>
<keyword evidence="2 5" id="KW-0812">Transmembrane</keyword>
<organism evidence="7 8">
    <name type="scientific">Magnetospirillum aberrantis SpK</name>
    <dbReference type="NCBI Taxonomy" id="908842"/>
    <lineage>
        <taxon>Bacteria</taxon>
        <taxon>Pseudomonadati</taxon>
        <taxon>Pseudomonadota</taxon>
        <taxon>Alphaproteobacteria</taxon>
        <taxon>Rhodospirillales</taxon>
        <taxon>Rhodospirillaceae</taxon>
        <taxon>Magnetospirillum</taxon>
    </lineage>
</organism>
<comment type="caution">
    <text evidence="7">The sequence shown here is derived from an EMBL/GenBank/DDBJ whole genome shotgun (WGS) entry which is preliminary data.</text>
</comment>
<feature type="transmembrane region" description="Helical" evidence="5">
    <location>
        <begin position="59"/>
        <end position="80"/>
    </location>
</feature>
<comment type="similarity">
    <text evidence="5">Belongs to the ABC-2 integral membrane protein family.</text>
</comment>
<feature type="transmembrane region" description="Helical" evidence="5">
    <location>
        <begin position="101"/>
        <end position="124"/>
    </location>
</feature>
<reference evidence="7 8" key="1">
    <citation type="submission" date="2020-02" db="EMBL/GenBank/DDBJ databases">
        <authorList>
            <person name="Dziuba M."/>
            <person name="Kuznetsov B."/>
            <person name="Mardanov A."/>
            <person name="Ravin N."/>
            <person name="Grouzdev D."/>
        </authorList>
    </citation>
    <scope>NUCLEOTIDE SEQUENCE [LARGE SCALE GENOMIC DNA]</scope>
    <source>
        <strain evidence="7 8">SpK</strain>
    </source>
</reference>
<dbReference type="Proteomes" id="UP000480684">
    <property type="component" value="Unassembled WGS sequence"/>
</dbReference>
<accession>A0A7C9V0P5</accession>
<dbReference type="PROSITE" id="PS51012">
    <property type="entry name" value="ABC_TM2"/>
    <property type="match status" value="1"/>
</dbReference>
<gene>
    <name evidence="7" type="ORF">G4223_15175</name>
</gene>
<evidence type="ECO:0000256" key="1">
    <source>
        <dbReference type="ARBA" id="ARBA00004141"/>
    </source>
</evidence>
<evidence type="ECO:0000256" key="2">
    <source>
        <dbReference type="ARBA" id="ARBA00022692"/>
    </source>
</evidence>
<dbReference type="PANTHER" id="PTHR43077">
    <property type="entry name" value="TRANSPORT PERMEASE YVFS-RELATED"/>
    <property type="match status" value="1"/>
</dbReference>
<protein>
    <recommendedName>
        <fullName evidence="5">Transport permease protein</fullName>
    </recommendedName>
</protein>
<evidence type="ECO:0000259" key="6">
    <source>
        <dbReference type="PROSITE" id="PS51012"/>
    </source>
</evidence>
<keyword evidence="4 5" id="KW-0472">Membrane</keyword>
<keyword evidence="8" id="KW-1185">Reference proteome</keyword>
<dbReference type="EMBL" id="JAAIYP010000040">
    <property type="protein sequence ID" value="NFV81453.1"/>
    <property type="molecule type" value="Genomic_DNA"/>
</dbReference>
<sequence>MIRVATALAKREFTRFLRQPQRVVGAIAQPLMFWLFLGAGMGNNFKPPGLAQMSYFEYFYPGVMVMMMLFSSIFACITIIEDRDAGFLQGVLVAPVHRLGIVLGKVAGAVMIALVQVVLFSVAAPFLGLHLSLGSVVLLLLGFVLTGMGFASLGFLLAWGSRTTSGFHAIMMVLLFPLWMLSGALFPVIGAPMWLDVVMHANPVFHALNIIRAPFYGAPADLLGNGGYLTSLGVTVVWVVLSMTLSIKRVAKRERSLAAA</sequence>